<proteinExistence type="predicted"/>
<dbReference type="AlphaFoldDB" id="A0A0V1LHU2"/>
<reference evidence="1 2" key="1">
    <citation type="submission" date="2015-05" db="EMBL/GenBank/DDBJ databases">
        <title>Evolution of Trichinella species and genotypes.</title>
        <authorList>
            <person name="Korhonen P.K."/>
            <person name="Edoardo P."/>
            <person name="Giuseppe L.R."/>
            <person name="Gasser R.B."/>
        </authorList>
    </citation>
    <scope>NUCLEOTIDE SEQUENCE [LARGE SCALE GENOMIC DNA]</scope>
    <source>
        <strain evidence="1">ISS10</strain>
    </source>
</reference>
<keyword evidence="2" id="KW-1185">Reference proteome</keyword>
<dbReference type="Proteomes" id="UP000054721">
    <property type="component" value="Unassembled WGS sequence"/>
</dbReference>
<dbReference type="EMBL" id="JYDW01000054">
    <property type="protein sequence ID" value="KRZ58622.1"/>
    <property type="molecule type" value="Genomic_DNA"/>
</dbReference>
<evidence type="ECO:0000313" key="1">
    <source>
        <dbReference type="EMBL" id="KRZ58622.1"/>
    </source>
</evidence>
<dbReference type="OrthoDB" id="10636102at2759"/>
<organism evidence="1 2">
    <name type="scientific">Trichinella nativa</name>
    <dbReference type="NCBI Taxonomy" id="6335"/>
    <lineage>
        <taxon>Eukaryota</taxon>
        <taxon>Metazoa</taxon>
        <taxon>Ecdysozoa</taxon>
        <taxon>Nematoda</taxon>
        <taxon>Enoplea</taxon>
        <taxon>Dorylaimia</taxon>
        <taxon>Trichinellida</taxon>
        <taxon>Trichinellidae</taxon>
        <taxon>Trichinella</taxon>
    </lineage>
</organism>
<sequence length="168" mass="18388">MFACSASHLGTKYRRDALDFSFPSELLQRKKLISCGNRRLVGSAVRWSPPLPFTLPYPTPGPPSLTSQTLPSSLAQLKKNLSKSTFSNSLLHKCNQSVDRPCVSAFLFMFAAAIGWIPFVFRSSAEIRSINSPTESTLVWKERAAVMMSSSSCSLLAACALMKMKGCS</sequence>
<protein>
    <submittedName>
        <fullName evidence="1">Uncharacterized protein</fullName>
    </submittedName>
</protein>
<comment type="caution">
    <text evidence="1">The sequence shown here is derived from an EMBL/GenBank/DDBJ whole genome shotgun (WGS) entry which is preliminary data.</text>
</comment>
<accession>A0A0V1LHU2</accession>
<evidence type="ECO:0000313" key="2">
    <source>
        <dbReference type="Proteomes" id="UP000054721"/>
    </source>
</evidence>
<gene>
    <name evidence="1" type="ORF">T02_5350</name>
</gene>
<name>A0A0V1LHU2_9BILA</name>